<evidence type="ECO:0000256" key="2">
    <source>
        <dbReference type="ARBA" id="ARBA00023315"/>
    </source>
</evidence>
<dbReference type="Proteomes" id="UP001596160">
    <property type="component" value="Unassembled WGS sequence"/>
</dbReference>
<dbReference type="InterPro" id="IPR016181">
    <property type="entry name" value="Acyl_CoA_acyltransferase"/>
</dbReference>
<evidence type="ECO:0000313" key="5">
    <source>
        <dbReference type="Proteomes" id="UP001596160"/>
    </source>
</evidence>
<evidence type="ECO:0000256" key="1">
    <source>
        <dbReference type="ARBA" id="ARBA00022679"/>
    </source>
</evidence>
<gene>
    <name evidence="4" type="ORF">ACFPRH_02500</name>
</gene>
<dbReference type="InterPro" id="IPR050832">
    <property type="entry name" value="Bact_Acetyltransf"/>
</dbReference>
<comment type="caution">
    <text evidence="4">The sequence shown here is derived from an EMBL/GenBank/DDBJ whole genome shotgun (WGS) entry which is preliminary data.</text>
</comment>
<evidence type="ECO:0000313" key="4">
    <source>
        <dbReference type="EMBL" id="MFC5150604.1"/>
    </source>
</evidence>
<dbReference type="EMBL" id="JBHSKP010000001">
    <property type="protein sequence ID" value="MFC5150604.1"/>
    <property type="molecule type" value="Genomic_DNA"/>
</dbReference>
<dbReference type="PANTHER" id="PTHR43877">
    <property type="entry name" value="AMINOALKYLPHOSPHONATE N-ACETYLTRANSFERASE-RELATED-RELATED"/>
    <property type="match status" value="1"/>
</dbReference>
<dbReference type="PANTHER" id="PTHR43877:SF2">
    <property type="entry name" value="AMINOALKYLPHOSPHONATE N-ACETYLTRANSFERASE-RELATED"/>
    <property type="match status" value="1"/>
</dbReference>
<keyword evidence="5" id="KW-1185">Reference proteome</keyword>
<dbReference type="EC" id="2.3.1.-" evidence="4"/>
<evidence type="ECO:0000259" key="3">
    <source>
        <dbReference type="PROSITE" id="PS51186"/>
    </source>
</evidence>
<name>A0ABW0AAM3_9ACTN</name>
<keyword evidence="2 4" id="KW-0012">Acyltransferase</keyword>
<feature type="domain" description="N-acetyltransferase" evidence="3">
    <location>
        <begin position="164"/>
        <end position="329"/>
    </location>
</feature>
<proteinExistence type="predicted"/>
<dbReference type="Gene3D" id="3.40.630.30">
    <property type="match status" value="1"/>
</dbReference>
<reference evidence="5" key="1">
    <citation type="journal article" date="2019" name="Int. J. Syst. Evol. Microbiol.">
        <title>The Global Catalogue of Microorganisms (GCM) 10K type strain sequencing project: providing services to taxonomists for standard genome sequencing and annotation.</title>
        <authorList>
            <consortium name="The Broad Institute Genomics Platform"/>
            <consortium name="The Broad Institute Genome Sequencing Center for Infectious Disease"/>
            <person name="Wu L."/>
            <person name="Ma J."/>
        </authorList>
    </citation>
    <scope>NUCLEOTIDE SEQUENCE [LARGE SCALE GENOMIC DNA]</scope>
    <source>
        <strain evidence="5">PCU 266</strain>
    </source>
</reference>
<protein>
    <submittedName>
        <fullName evidence="4">GNAT family N-acetyltransferase</fullName>
        <ecNumber evidence="4">2.3.1.-</ecNumber>
    </submittedName>
</protein>
<dbReference type="PROSITE" id="PS51186">
    <property type="entry name" value="GNAT"/>
    <property type="match status" value="2"/>
</dbReference>
<dbReference type="SUPFAM" id="SSF55729">
    <property type="entry name" value="Acyl-CoA N-acyltransferases (Nat)"/>
    <property type="match status" value="2"/>
</dbReference>
<organism evidence="4 5">
    <name type="scientific">Streptomyces amakusaensis</name>
    <dbReference type="NCBI Taxonomy" id="67271"/>
    <lineage>
        <taxon>Bacteria</taxon>
        <taxon>Bacillati</taxon>
        <taxon>Actinomycetota</taxon>
        <taxon>Actinomycetes</taxon>
        <taxon>Kitasatosporales</taxon>
        <taxon>Streptomycetaceae</taxon>
        <taxon>Streptomyces</taxon>
    </lineage>
</organism>
<sequence length="331" mass="35930">MDDLTIRPVVPGDAPAICRLLNAVDMIEIGRAETDLRSVEADLSHPEAGLPDNSWLALAGGEPVGYGLMWDDSGAERIDMDQYILPDHQDAAERLFELMEAQAARRAAGNGADRAVVHLHLNAHPTLDTAIPLRRGWRTVRRYHVLTRPLDPAAEPVPAPPPGLTLRDCRDEADRVIAHELIQDTFARHFDHQPRTYRQWLDDLGELIDWSLVWIASLDGDGDGDGQASGPGPGSGSGDVAVMVTSNHREAQGWINSLGVRERARGRGIASYLLRHAFGVYAGLGRAEIGLGVDTGNETGALRLYEAHGMAQHFAADTWEVTLPVTPAPAP</sequence>
<dbReference type="RefSeq" id="WP_344476844.1">
    <property type="nucleotide sequence ID" value="NZ_BAAASB010000007.1"/>
</dbReference>
<dbReference type="GO" id="GO:0016746">
    <property type="term" value="F:acyltransferase activity"/>
    <property type="evidence" value="ECO:0007669"/>
    <property type="project" value="UniProtKB-KW"/>
</dbReference>
<dbReference type="Pfam" id="PF00583">
    <property type="entry name" value="Acetyltransf_1"/>
    <property type="match status" value="1"/>
</dbReference>
<accession>A0ABW0AAM3</accession>
<dbReference type="InterPro" id="IPR000182">
    <property type="entry name" value="GNAT_dom"/>
</dbReference>
<feature type="domain" description="N-acetyltransferase" evidence="3">
    <location>
        <begin position="4"/>
        <end position="151"/>
    </location>
</feature>
<keyword evidence="1 4" id="KW-0808">Transferase</keyword>
<dbReference type="CDD" id="cd04301">
    <property type="entry name" value="NAT_SF"/>
    <property type="match status" value="1"/>
</dbReference>